<evidence type="ECO:0000256" key="1">
    <source>
        <dbReference type="ARBA" id="ARBA00004123"/>
    </source>
</evidence>
<evidence type="ECO:0000313" key="3">
    <source>
        <dbReference type="EMBL" id="ETS88259.1"/>
    </source>
</evidence>
<dbReference type="eggNOG" id="ENOG502SIJF">
    <property type="taxonomic scope" value="Eukaryota"/>
</dbReference>
<dbReference type="InterPro" id="IPR021858">
    <property type="entry name" value="Fun_TF"/>
</dbReference>
<comment type="subcellular location">
    <subcellularLocation>
        <location evidence="1">Nucleus</location>
    </subcellularLocation>
</comment>
<dbReference type="PANTHER" id="PTHR37534:SF11">
    <property type="entry name" value="ZN(II)2CYS6 TRANSCRIPTION FACTOR (EUROFUNG)"/>
    <property type="match status" value="1"/>
</dbReference>
<dbReference type="Pfam" id="PF11951">
    <property type="entry name" value="Fungal_trans_2"/>
    <property type="match status" value="1"/>
</dbReference>
<dbReference type="GO" id="GO:0005634">
    <property type="term" value="C:nucleus"/>
    <property type="evidence" value="ECO:0007669"/>
    <property type="project" value="UniProtKB-SubCell"/>
</dbReference>
<sequence>MASASLQAVEAIGQELALVYSSPDLDITITNGVILSLFCMGSSFCWADPQRLGTQFLCEVRRLLGHLQDRYDALTTSTPRLFDFFRGCLKYEEMLHHVAGDKKAQSSPPPVSFNVLEPISTSPHPWTGVSPEILSLFGESISLCRKECARRQQPNSMTQKSLQKALHAINEAKMLEETLLAIAPLSLQPKFDEFVSLERWLHLRDTTEAYRLSSLLQLYQTFPDLIAWRMPSQVGPDGIVPHNLWLSPLALHLLNLLRRIPPTSDLRCIQPLLYLSAGSCLRNDVVATPSFSIDEPLDETSSILPDFMTEHTSSEFVGQSTEVPSITLEALNIGSARKLVVDRLCQLEQVLPAKPIGVAKSLMAVTWETYDNEILEAKKTHWLDIMASTGLQTLFG</sequence>
<accession>W3XQJ6</accession>
<dbReference type="EMBL" id="KI912109">
    <property type="protein sequence ID" value="ETS88259.1"/>
    <property type="molecule type" value="Genomic_DNA"/>
</dbReference>
<dbReference type="GO" id="GO:0045944">
    <property type="term" value="P:positive regulation of transcription by RNA polymerase II"/>
    <property type="evidence" value="ECO:0007669"/>
    <property type="project" value="TreeGrafter"/>
</dbReference>
<proteinExistence type="predicted"/>
<reference evidence="4" key="1">
    <citation type="journal article" date="2015" name="BMC Genomics">
        <title>Genomic and transcriptomic analysis of the endophytic fungus Pestalotiopsis fici reveals its lifestyle and high potential for synthesis of natural products.</title>
        <authorList>
            <person name="Wang X."/>
            <person name="Zhang X."/>
            <person name="Liu L."/>
            <person name="Xiang M."/>
            <person name="Wang W."/>
            <person name="Sun X."/>
            <person name="Che Y."/>
            <person name="Guo L."/>
            <person name="Liu G."/>
            <person name="Guo L."/>
            <person name="Wang C."/>
            <person name="Yin W.B."/>
            <person name="Stadler M."/>
            <person name="Zhang X."/>
            <person name="Liu X."/>
        </authorList>
    </citation>
    <scope>NUCLEOTIDE SEQUENCE [LARGE SCALE GENOMIC DNA]</scope>
    <source>
        <strain evidence="4">W106-1 / CGMCC3.15140</strain>
    </source>
</reference>
<dbReference type="OMA" id="KECARRQ"/>
<dbReference type="GO" id="GO:0000976">
    <property type="term" value="F:transcription cis-regulatory region binding"/>
    <property type="evidence" value="ECO:0007669"/>
    <property type="project" value="TreeGrafter"/>
</dbReference>
<dbReference type="OrthoDB" id="406634at2759"/>
<gene>
    <name evidence="3" type="ORF">PFICI_02087</name>
</gene>
<evidence type="ECO:0000256" key="2">
    <source>
        <dbReference type="ARBA" id="ARBA00023242"/>
    </source>
</evidence>
<keyword evidence="2" id="KW-0539">Nucleus</keyword>
<dbReference type="GO" id="GO:0003700">
    <property type="term" value="F:DNA-binding transcription factor activity"/>
    <property type="evidence" value="ECO:0007669"/>
    <property type="project" value="TreeGrafter"/>
</dbReference>
<organism evidence="3 4">
    <name type="scientific">Pestalotiopsis fici (strain W106-1 / CGMCC3.15140)</name>
    <dbReference type="NCBI Taxonomy" id="1229662"/>
    <lineage>
        <taxon>Eukaryota</taxon>
        <taxon>Fungi</taxon>
        <taxon>Dikarya</taxon>
        <taxon>Ascomycota</taxon>
        <taxon>Pezizomycotina</taxon>
        <taxon>Sordariomycetes</taxon>
        <taxon>Xylariomycetidae</taxon>
        <taxon>Amphisphaeriales</taxon>
        <taxon>Sporocadaceae</taxon>
        <taxon>Pestalotiopsis</taxon>
    </lineage>
</organism>
<dbReference type="KEGG" id="pfy:PFICI_02087"/>
<dbReference type="GeneID" id="19267100"/>
<dbReference type="RefSeq" id="XP_007828859.1">
    <property type="nucleotide sequence ID" value="XM_007830668.1"/>
</dbReference>
<dbReference type="AlphaFoldDB" id="W3XQJ6"/>
<keyword evidence="4" id="KW-1185">Reference proteome</keyword>
<protein>
    <submittedName>
        <fullName evidence="3">Uncharacterized protein</fullName>
    </submittedName>
</protein>
<dbReference type="PANTHER" id="PTHR37534">
    <property type="entry name" value="TRANSCRIPTIONAL ACTIVATOR PROTEIN UGA3"/>
    <property type="match status" value="1"/>
</dbReference>
<name>W3XQJ6_PESFW</name>
<evidence type="ECO:0000313" key="4">
    <source>
        <dbReference type="Proteomes" id="UP000030651"/>
    </source>
</evidence>
<dbReference type="InParanoid" id="W3XQJ6"/>
<dbReference type="Proteomes" id="UP000030651">
    <property type="component" value="Unassembled WGS sequence"/>
</dbReference>
<dbReference type="HOGENOM" id="CLU_014597_2_0_1"/>